<dbReference type="Pfam" id="PF00638">
    <property type="entry name" value="Ran_BP1"/>
    <property type="match status" value="1"/>
</dbReference>
<dbReference type="CDD" id="cd13180">
    <property type="entry name" value="RanBD_RanBP3"/>
    <property type="match status" value="1"/>
</dbReference>
<keyword evidence="2" id="KW-0539">Nucleus</keyword>
<name>A0A1I7XB89_HETBA</name>
<dbReference type="PROSITE" id="PS50196">
    <property type="entry name" value="RANBD1"/>
    <property type="match status" value="1"/>
</dbReference>
<feature type="compositionally biased region" description="Basic and acidic residues" evidence="3">
    <location>
        <begin position="316"/>
        <end position="347"/>
    </location>
</feature>
<evidence type="ECO:0000313" key="6">
    <source>
        <dbReference type="WBParaSite" id="Hba_14951"/>
    </source>
</evidence>
<feature type="domain" description="RanBD1" evidence="4">
    <location>
        <begin position="165"/>
        <end position="240"/>
    </location>
</feature>
<evidence type="ECO:0000313" key="5">
    <source>
        <dbReference type="Proteomes" id="UP000095283"/>
    </source>
</evidence>
<dbReference type="SMART" id="SM00160">
    <property type="entry name" value="RanBD"/>
    <property type="match status" value="1"/>
</dbReference>
<dbReference type="PANTHER" id="PTHR23138:SF142">
    <property type="entry name" value="RAN-BINDING PROTEIN 3B-RELATED"/>
    <property type="match status" value="1"/>
</dbReference>
<feature type="compositionally biased region" description="Basic and acidic residues" evidence="3">
    <location>
        <begin position="104"/>
        <end position="117"/>
    </location>
</feature>
<dbReference type="InterPro" id="IPR011993">
    <property type="entry name" value="PH-like_dom_sf"/>
</dbReference>
<dbReference type="AlphaFoldDB" id="A0A1I7XB89"/>
<dbReference type="Gene3D" id="2.30.29.30">
    <property type="entry name" value="Pleckstrin-homology domain (PH domain)/Phosphotyrosine-binding domain (PTB)"/>
    <property type="match status" value="1"/>
</dbReference>
<dbReference type="GO" id="GO:0006611">
    <property type="term" value="P:protein export from nucleus"/>
    <property type="evidence" value="ECO:0007669"/>
    <property type="project" value="TreeGrafter"/>
</dbReference>
<evidence type="ECO:0000256" key="2">
    <source>
        <dbReference type="ARBA" id="ARBA00023242"/>
    </source>
</evidence>
<dbReference type="GO" id="GO:0005634">
    <property type="term" value="C:nucleus"/>
    <property type="evidence" value="ECO:0007669"/>
    <property type="project" value="UniProtKB-SubCell"/>
</dbReference>
<evidence type="ECO:0000259" key="4">
    <source>
        <dbReference type="PROSITE" id="PS50196"/>
    </source>
</evidence>
<evidence type="ECO:0000256" key="1">
    <source>
        <dbReference type="ARBA" id="ARBA00004123"/>
    </source>
</evidence>
<feature type="region of interest" description="Disordered" evidence="3">
    <location>
        <begin position="96"/>
        <end position="117"/>
    </location>
</feature>
<feature type="region of interest" description="Disordered" evidence="3">
    <location>
        <begin position="316"/>
        <end position="356"/>
    </location>
</feature>
<protein>
    <submittedName>
        <fullName evidence="6">RanBD1 domain-containing protein</fullName>
    </submittedName>
</protein>
<dbReference type="InterPro" id="IPR000156">
    <property type="entry name" value="Ran_bind_dom"/>
</dbReference>
<evidence type="ECO:0000256" key="3">
    <source>
        <dbReference type="SAM" id="MobiDB-lite"/>
    </source>
</evidence>
<keyword evidence="5" id="KW-1185">Reference proteome</keyword>
<proteinExistence type="predicted"/>
<organism evidence="5 6">
    <name type="scientific">Heterorhabditis bacteriophora</name>
    <name type="common">Entomopathogenic nematode worm</name>
    <dbReference type="NCBI Taxonomy" id="37862"/>
    <lineage>
        <taxon>Eukaryota</taxon>
        <taxon>Metazoa</taxon>
        <taxon>Ecdysozoa</taxon>
        <taxon>Nematoda</taxon>
        <taxon>Chromadorea</taxon>
        <taxon>Rhabditida</taxon>
        <taxon>Rhabditina</taxon>
        <taxon>Rhabditomorpha</taxon>
        <taxon>Strongyloidea</taxon>
        <taxon>Heterorhabditidae</taxon>
        <taxon>Heterorhabditis</taxon>
    </lineage>
</organism>
<dbReference type="InterPro" id="IPR045255">
    <property type="entry name" value="RanBP1-like"/>
</dbReference>
<dbReference type="Proteomes" id="UP000095283">
    <property type="component" value="Unplaced"/>
</dbReference>
<dbReference type="WBParaSite" id="Hba_14951">
    <property type="protein sequence ID" value="Hba_14951"/>
    <property type="gene ID" value="Hba_14951"/>
</dbReference>
<accession>A0A1I7XB89</accession>
<reference evidence="6" key="1">
    <citation type="submission" date="2016-11" db="UniProtKB">
        <authorList>
            <consortium name="WormBaseParasite"/>
        </authorList>
    </citation>
    <scope>IDENTIFICATION</scope>
</reference>
<sequence length="356" mass="39757">MSEQTAGSGDHTTDPPPAKKIFAFKKSALSAKADQMWSQSKSGFGFGSTQATHVHLEKKSLDDVLGKMAAEKKERQDKQNQSLFIFGSKISDRVMKENSTNGDISKDSEKDSDKPKSAEELFKTAARTDKGHETHDFIAEAKEAAEKQKEIMIEKQLAGTSVVPVSITTGEESDKNVFQTACKLHAFDKEKKVWVEKGLAQIRVNERVEDGELHHRIVARTTGNHRVVINSKVYSDMLFERVDAKRIKISATGPESAIIQIFLITIGFSKTDLNIEEFYSTVDSIIKKEKAREVNTRKRKAEEELSAYKIDETKGQEITSLDKSEKKREGSATDRKQGDVVEREAENSKNGVGEDQ</sequence>
<comment type="subcellular location">
    <subcellularLocation>
        <location evidence="1">Nucleus</location>
    </subcellularLocation>
</comment>
<dbReference type="SUPFAM" id="SSF50729">
    <property type="entry name" value="PH domain-like"/>
    <property type="match status" value="1"/>
</dbReference>
<dbReference type="PANTHER" id="PTHR23138">
    <property type="entry name" value="RAN BINDING PROTEIN"/>
    <property type="match status" value="1"/>
</dbReference>